<proteinExistence type="predicted"/>
<dbReference type="RefSeq" id="WP_288196962.1">
    <property type="nucleotide sequence ID" value="NZ_LT608334.1"/>
</dbReference>
<organism evidence="1">
    <name type="scientific">uncultured Pleomorphomonas sp</name>
    <dbReference type="NCBI Taxonomy" id="442121"/>
    <lineage>
        <taxon>Bacteria</taxon>
        <taxon>Pseudomonadati</taxon>
        <taxon>Pseudomonadota</taxon>
        <taxon>Alphaproteobacteria</taxon>
        <taxon>Hyphomicrobiales</taxon>
        <taxon>Pleomorphomonadaceae</taxon>
        <taxon>Pleomorphomonas</taxon>
        <taxon>environmental samples</taxon>
    </lineage>
</organism>
<dbReference type="PIRSF" id="PIRSF033535">
    <property type="entry name" value="UCP033535_plp"/>
    <property type="match status" value="1"/>
</dbReference>
<dbReference type="InterPro" id="IPR036215">
    <property type="entry name" value="TM0957-like_sf"/>
</dbReference>
<dbReference type="Pfam" id="PF10054">
    <property type="entry name" value="DUF2291"/>
    <property type="match status" value="1"/>
</dbReference>
<gene>
    <name evidence="1" type="ORF">KL86PLE_40744</name>
</gene>
<reference evidence="1" key="1">
    <citation type="submission" date="2016-08" db="EMBL/GenBank/DDBJ databases">
        <authorList>
            <person name="Seilhamer J.J."/>
        </authorList>
    </citation>
    <scope>NUCLEOTIDE SEQUENCE</scope>
    <source>
        <strain evidence="1">86</strain>
    </source>
</reference>
<evidence type="ECO:0000313" key="1">
    <source>
        <dbReference type="EMBL" id="SCM76939.1"/>
    </source>
</evidence>
<protein>
    <submittedName>
        <fullName evidence="1">Periplasmic lipoprotein</fullName>
    </submittedName>
</protein>
<accession>A0A212LHT2</accession>
<dbReference type="AlphaFoldDB" id="A0A212LHT2"/>
<dbReference type="EMBL" id="FMJD01000008">
    <property type="protein sequence ID" value="SCM76939.1"/>
    <property type="molecule type" value="Genomic_DNA"/>
</dbReference>
<dbReference type="SUPFAM" id="SSF141318">
    <property type="entry name" value="TM0957-like"/>
    <property type="match status" value="1"/>
</dbReference>
<keyword evidence="1" id="KW-0449">Lipoprotein</keyword>
<dbReference type="InterPro" id="IPR014582">
    <property type="entry name" value="UCP033535_lipo"/>
</dbReference>
<sequence length="225" mass="23490">MINKAKASTVEMKAGGLSSGRPKWRRFVLLGGVIVVVLAIALDTKVVRIGSSEDLRQAGFSAAVYGAKAFPDIKAAIEARAVEAATLQQAIAANKDEAVAKYGIAGGSGPVFSVKFTGVAGERLASGLCEITVADVPDVKIRVQTGPAINGTELRDATGTVSFGQFTNQIEYQNAGSALNNEMKKTVLAEVDTSALAGKTVSIVGAFRLINPKSWLVTPVRLEVQ</sequence>
<name>A0A212LHT2_9HYPH</name>